<dbReference type="OrthoDB" id="2192440at2759"/>
<evidence type="ECO:0000313" key="2">
    <source>
        <dbReference type="EMBL" id="WEL39967.1"/>
    </source>
</evidence>
<evidence type="ECO:0000313" key="3">
    <source>
        <dbReference type="Proteomes" id="UP001059546"/>
    </source>
</evidence>
<dbReference type="EMBL" id="CP075157">
    <property type="protein sequence ID" value="UTX44466.1"/>
    <property type="molecule type" value="Genomic_DNA"/>
</dbReference>
<sequence length="85" mass="9788">MEEKKLRKLEKAVRLRNIDKIFPLIKKISPSEAASAEKILTEFYNHEVSVANAVIELIAYSKVHKSKIKPPFKGCFCFTIPDLKR</sequence>
<dbReference type="EMBL" id="CP119072">
    <property type="protein sequence ID" value="WEL39967.1"/>
    <property type="molecule type" value="Genomic_DNA"/>
</dbReference>
<evidence type="ECO:0000313" key="4">
    <source>
        <dbReference type="Proteomes" id="UP001217963"/>
    </source>
</evidence>
<dbReference type="AlphaFoldDB" id="A0A9Q9FAK7"/>
<dbReference type="Proteomes" id="UP001059546">
    <property type="component" value="Chromosome XI"/>
</dbReference>
<gene>
    <name evidence="1" type="ORF">GPU96_11g22700</name>
    <name evidence="2" type="ORF">PFJ87_11g02050</name>
</gene>
<reference evidence="1" key="1">
    <citation type="submission" date="2021-05" db="EMBL/GenBank/DDBJ databases">
        <title>Encephalitozoon hellem ATCC 50604 Complete Genome.</title>
        <authorList>
            <person name="Mascarenhas dos Santos A.C."/>
            <person name="Julian A.T."/>
            <person name="Pombert J.-F."/>
        </authorList>
    </citation>
    <scope>NUCLEOTIDE SEQUENCE</scope>
    <source>
        <strain evidence="1">ATCC 50604</strain>
    </source>
</reference>
<keyword evidence="4" id="KW-1185">Reference proteome</keyword>
<accession>A0A9Q9FAK7</accession>
<dbReference type="Proteomes" id="UP001217963">
    <property type="component" value="Chromosome XI"/>
</dbReference>
<protein>
    <submittedName>
        <fullName evidence="1">Uncharacterized protein</fullName>
    </submittedName>
</protein>
<proteinExistence type="predicted"/>
<evidence type="ECO:0000313" key="1">
    <source>
        <dbReference type="EMBL" id="UTX44466.1"/>
    </source>
</evidence>
<organism evidence="1 3">
    <name type="scientific">Encephalitozoon hellem</name>
    <name type="common">Microsporidian parasite</name>
    <dbReference type="NCBI Taxonomy" id="27973"/>
    <lineage>
        <taxon>Eukaryota</taxon>
        <taxon>Fungi</taxon>
        <taxon>Fungi incertae sedis</taxon>
        <taxon>Microsporidia</taxon>
        <taxon>Unikaryonidae</taxon>
        <taxon>Encephalitozoon</taxon>
    </lineage>
</organism>
<name>A0A9Q9FAK7_ENCHE</name>
<reference evidence="2 4" key="2">
    <citation type="submission" date="2023-02" db="EMBL/GenBank/DDBJ databases">
        <title>Encephalitozoon hellem ATCC 50451 complete genome.</title>
        <authorList>
            <person name="Mascarenhas dos Santos A.C."/>
            <person name="Julian A.T."/>
            <person name="Pombert J.-F."/>
        </authorList>
    </citation>
    <scope>NUCLEOTIDE SEQUENCE [LARGE SCALE GENOMIC DNA]</scope>
    <source>
        <strain evidence="2 4">ATCC 50451</strain>
    </source>
</reference>